<dbReference type="GO" id="GO:0008843">
    <property type="term" value="F:endochitinase activity"/>
    <property type="evidence" value="ECO:0007669"/>
    <property type="project" value="UniProtKB-EC"/>
</dbReference>
<evidence type="ECO:0000256" key="8">
    <source>
        <dbReference type="RuleBase" id="RU004453"/>
    </source>
</evidence>
<feature type="domain" description="GH18" evidence="10">
    <location>
        <begin position="34"/>
        <end position="378"/>
    </location>
</feature>
<dbReference type="SUPFAM" id="SSF51445">
    <property type="entry name" value="(Trans)glycosidases"/>
    <property type="match status" value="1"/>
</dbReference>
<dbReference type="InterPro" id="IPR011583">
    <property type="entry name" value="Chitinase_II/V-like_cat"/>
</dbReference>
<dbReference type="GO" id="GO:0006032">
    <property type="term" value="P:chitin catabolic process"/>
    <property type="evidence" value="ECO:0007669"/>
    <property type="project" value="UniProtKB-KW"/>
</dbReference>
<evidence type="ECO:0000313" key="11">
    <source>
        <dbReference type="EMBL" id="MDC8014833.1"/>
    </source>
</evidence>
<gene>
    <name evidence="11" type="ORF">OD750_019990</name>
</gene>
<dbReference type="PANTHER" id="PTHR11177:SF317">
    <property type="entry name" value="CHITINASE 12-RELATED"/>
    <property type="match status" value="1"/>
</dbReference>
<dbReference type="InterPro" id="IPR001579">
    <property type="entry name" value="Glyco_hydro_18_chit_AS"/>
</dbReference>
<evidence type="ECO:0000259" key="10">
    <source>
        <dbReference type="PROSITE" id="PS51910"/>
    </source>
</evidence>
<evidence type="ECO:0000313" key="12">
    <source>
        <dbReference type="Proteomes" id="UP001139971"/>
    </source>
</evidence>
<protein>
    <recommendedName>
        <fullName evidence="2">chitinase</fullName>
        <ecNumber evidence="2">3.2.1.14</ecNumber>
    </recommendedName>
</protein>
<dbReference type="Gene3D" id="3.10.50.10">
    <property type="match status" value="1"/>
</dbReference>
<keyword evidence="3 7" id="KW-0378">Hydrolase</keyword>
<dbReference type="InterPro" id="IPR001223">
    <property type="entry name" value="Glyco_hydro18_cat"/>
</dbReference>
<dbReference type="GO" id="GO:0005576">
    <property type="term" value="C:extracellular region"/>
    <property type="evidence" value="ECO:0007669"/>
    <property type="project" value="TreeGrafter"/>
</dbReference>
<dbReference type="Proteomes" id="UP001139971">
    <property type="component" value="Unassembled WGS sequence"/>
</dbReference>
<comment type="catalytic activity">
    <reaction evidence="1">
        <text>Random endo-hydrolysis of N-acetyl-beta-D-glucosaminide (1-&gt;4)-beta-linkages in chitin and chitodextrins.</text>
        <dbReference type="EC" id="3.2.1.14"/>
    </reaction>
</comment>
<keyword evidence="4" id="KW-0146">Chitin degradation</keyword>
<organism evidence="11 12">
    <name type="scientific">Tahibacter soli</name>
    <dbReference type="NCBI Taxonomy" id="2983605"/>
    <lineage>
        <taxon>Bacteria</taxon>
        <taxon>Pseudomonadati</taxon>
        <taxon>Pseudomonadota</taxon>
        <taxon>Gammaproteobacteria</taxon>
        <taxon>Lysobacterales</taxon>
        <taxon>Rhodanobacteraceae</taxon>
        <taxon>Tahibacter</taxon>
    </lineage>
</organism>
<comment type="caution">
    <text evidence="11">The sequence shown here is derived from an EMBL/GenBank/DDBJ whole genome shotgun (WGS) entry which is preliminary data.</text>
</comment>
<dbReference type="Gene3D" id="3.20.20.80">
    <property type="entry name" value="Glycosidases"/>
    <property type="match status" value="1"/>
</dbReference>
<evidence type="ECO:0000256" key="5">
    <source>
        <dbReference type="ARBA" id="ARBA00023295"/>
    </source>
</evidence>
<dbReference type="PROSITE" id="PS51910">
    <property type="entry name" value="GH18_2"/>
    <property type="match status" value="1"/>
</dbReference>
<evidence type="ECO:0000256" key="1">
    <source>
        <dbReference type="ARBA" id="ARBA00000822"/>
    </source>
</evidence>
<dbReference type="InterPro" id="IPR017853">
    <property type="entry name" value="GH"/>
</dbReference>
<proteinExistence type="inferred from homology"/>
<evidence type="ECO:0000256" key="4">
    <source>
        <dbReference type="ARBA" id="ARBA00023024"/>
    </source>
</evidence>
<evidence type="ECO:0000256" key="6">
    <source>
        <dbReference type="ARBA" id="ARBA00023326"/>
    </source>
</evidence>
<dbReference type="InterPro" id="IPR029070">
    <property type="entry name" value="Chitinase_insertion_sf"/>
</dbReference>
<dbReference type="PROSITE" id="PS51257">
    <property type="entry name" value="PROKAR_LIPOPROTEIN"/>
    <property type="match status" value="1"/>
</dbReference>
<feature type="signal peptide" evidence="9">
    <location>
        <begin position="1"/>
        <end position="22"/>
    </location>
</feature>
<keyword evidence="5 7" id="KW-0326">Glycosidase</keyword>
<keyword evidence="6" id="KW-0119">Carbohydrate metabolism</keyword>
<dbReference type="PROSITE" id="PS01095">
    <property type="entry name" value="GH18_1"/>
    <property type="match status" value="1"/>
</dbReference>
<keyword evidence="9" id="KW-0732">Signal</keyword>
<dbReference type="EC" id="3.2.1.14" evidence="2"/>
<dbReference type="GO" id="GO:0008061">
    <property type="term" value="F:chitin binding"/>
    <property type="evidence" value="ECO:0007669"/>
    <property type="project" value="InterPro"/>
</dbReference>
<dbReference type="Pfam" id="PF00704">
    <property type="entry name" value="Glyco_hydro_18"/>
    <property type="match status" value="1"/>
</dbReference>
<reference evidence="11" key="1">
    <citation type="submission" date="2023-02" db="EMBL/GenBank/DDBJ databases">
        <title>Tahibacter soli sp. nov. isolated from soil.</title>
        <authorList>
            <person name="Baek J.H."/>
            <person name="Lee J.K."/>
            <person name="Choi D.G."/>
            <person name="Jeon C.O."/>
        </authorList>
    </citation>
    <scope>NUCLEOTIDE SEQUENCE</scope>
    <source>
        <strain evidence="11">BL</strain>
    </source>
</reference>
<dbReference type="GO" id="GO:0000272">
    <property type="term" value="P:polysaccharide catabolic process"/>
    <property type="evidence" value="ECO:0007669"/>
    <property type="project" value="UniProtKB-KW"/>
</dbReference>
<dbReference type="EMBL" id="JAOVZO020000019">
    <property type="protein sequence ID" value="MDC8014833.1"/>
    <property type="molecule type" value="Genomic_DNA"/>
</dbReference>
<dbReference type="InterPro" id="IPR050314">
    <property type="entry name" value="Glycosyl_Hydrlase_18"/>
</dbReference>
<dbReference type="RefSeq" id="WP_263540927.1">
    <property type="nucleotide sequence ID" value="NZ_JAOVZO020000019.1"/>
</dbReference>
<sequence>MSRRFVAAAALALACAAGTSHAADTVFATSFERSWVGGYVVGYQRNLMPIDQVDFAAVTHLMVGRVTPNANGTINTHFDIDNVNGPIWATQAADAAHAGNAKAILMVGGAGEYNGWVGATSAQNRAAFVQNLVAAAVEYGFDGFDIDWEPLLASDVPNLVALLQDLRAAAGPGLILTMPVGWINANFDDVPEPLFGQIASHLDQFNVMTYDMAGAWDGWQSWHASALTGAGGNTPSSVETSVDFYRRSGVRRSKLGIGIPFYGNCWRGVTQPRQFGGTFVTSDNVMSYRNIVEGYYSPGLRTWDADAQAPYLGSAAPIGAQQCNFISYDDAQSIAAKGAFARANGLGGTIVWTLSQGYLPSLPAGQRDPLVQAIKTAF</sequence>
<name>A0A9X4BJM5_9GAMM</name>
<evidence type="ECO:0000256" key="9">
    <source>
        <dbReference type="SAM" id="SignalP"/>
    </source>
</evidence>
<keyword evidence="12" id="KW-1185">Reference proteome</keyword>
<dbReference type="PANTHER" id="PTHR11177">
    <property type="entry name" value="CHITINASE"/>
    <property type="match status" value="1"/>
</dbReference>
<dbReference type="AlphaFoldDB" id="A0A9X4BJM5"/>
<accession>A0A9X4BJM5</accession>
<feature type="chain" id="PRO_5040781875" description="chitinase" evidence="9">
    <location>
        <begin position="23"/>
        <end position="378"/>
    </location>
</feature>
<evidence type="ECO:0000256" key="3">
    <source>
        <dbReference type="ARBA" id="ARBA00022801"/>
    </source>
</evidence>
<dbReference type="SMART" id="SM00636">
    <property type="entry name" value="Glyco_18"/>
    <property type="match status" value="1"/>
</dbReference>
<comment type="similarity">
    <text evidence="8">Belongs to the glycosyl hydrolase 18 family.</text>
</comment>
<evidence type="ECO:0000256" key="7">
    <source>
        <dbReference type="RuleBase" id="RU000489"/>
    </source>
</evidence>
<evidence type="ECO:0000256" key="2">
    <source>
        <dbReference type="ARBA" id="ARBA00012729"/>
    </source>
</evidence>
<keyword evidence="6" id="KW-0624">Polysaccharide degradation</keyword>